<dbReference type="EMBL" id="WWEQ01000007">
    <property type="protein sequence ID" value="MYM18961.1"/>
    <property type="molecule type" value="Genomic_DNA"/>
</dbReference>
<dbReference type="AlphaFoldDB" id="A0A6N9H549"/>
<comment type="caution">
    <text evidence="1">The sequence shown here is derived from an EMBL/GenBank/DDBJ whole genome shotgun (WGS) entry which is preliminary data.</text>
</comment>
<dbReference type="RefSeq" id="WP_160952394.1">
    <property type="nucleotide sequence ID" value="NZ_WWEQ01000007.1"/>
</dbReference>
<reference evidence="1 2" key="1">
    <citation type="submission" date="2020-01" db="EMBL/GenBank/DDBJ databases">
        <authorList>
            <person name="Deng T."/>
        </authorList>
    </citation>
    <scope>NUCLEOTIDE SEQUENCE [LARGE SCALE GENOMIC DNA]</scope>
    <source>
        <strain evidence="1 2">5221</strain>
    </source>
</reference>
<gene>
    <name evidence="1" type="ORF">GSY69_02940</name>
</gene>
<accession>A0A6N9H549</accession>
<organism evidence="1 2">
    <name type="scientific">Brevibacterium rongguiense</name>
    <dbReference type="NCBI Taxonomy" id="2695267"/>
    <lineage>
        <taxon>Bacteria</taxon>
        <taxon>Bacillati</taxon>
        <taxon>Actinomycetota</taxon>
        <taxon>Actinomycetes</taxon>
        <taxon>Micrococcales</taxon>
        <taxon>Brevibacteriaceae</taxon>
        <taxon>Brevibacterium</taxon>
    </lineage>
</organism>
<evidence type="ECO:0000313" key="2">
    <source>
        <dbReference type="Proteomes" id="UP000469215"/>
    </source>
</evidence>
<proteinExistence type="predicted"/>
<evidence type="ECO:0000313" key="1">
    <source>
        <dbReference type="EMBL" id="MYM18961.1"/>
    </source>
</evidence>
<sequence>MSARPAADLQALTAQLSSLPGVRTGRELFAQRPAFPVSEVLGPLFARGGLPQGEIVQFTGPHALSLALASVARATREQHWAAAVGVGEPAVASVADFGVDLERFISLRTPGEDWLRVVSILVETFDIVIARPAFAPSAAQRARLAAKVRERRMTLISLGPFAGAAEQIATEPGQWTGTSAGWGRLRRCAVTATHPRTGAHRLLLPADTGAAEAVVRAV</sequence>
<keyword evidence="2" id="KW-1185">Reference proteome</keyword>
<dbReference type="Proteomes" id="UP000469215">
    <property type="component" value="Unassembled WGS sequence"/>
</dbReference>
<protein>
    <submittedName>
        <fullName evidence="1">Porin</fullName>
    </submittedName>
</protein>
<name>A0A6N9H549_9MICO</name>